<dbReference type="OrthoDB" id="8610787at2"/>
<proteinExistence type="predicted"/>
<gene>
    <name evidence="12" type="ORF">C6P61_17335</name>
</gene>
<dbReference type="InterPro" id="IPR011010">
    <property type="entry name" value="DNA_brk_join_enz"/>
</dbReference>
<evidence type="ECO:0000256" key="1">
    <source>
        <dbReference type="ARBA" id="ARBA00004496"/>
    </source>
</evidence>
<evidence type="ECO:0000259" key="10">
    <source>
        <dbReference type="PROSITE" id="PS51898"/>
    </source>
</evidence>
<dbReference type="InterPro" id="IPR010998">
    <property type="entry name" value="Integrase_recombinase_N"/>
</dbReference>
<dbReference type="Gene3D" id="1.10.150.130">
    <property type="match status" value="1"/>
</dbReference>
<dbReference type="PROSITE" id="PS51900">
    <property type="entry name" value="CB"/>
    <property type="match status" value="1"/>
</dbReference>
<evidence type="ECO:0000256" key="9">
    <source>
        <dbReference type="PROSITE-ProRule" id="PRU01248"/>
    </source>
</evidence>
<accession>A0A2S9K9Z0</accession>
<dbReference type="InterPro" id="IPR013762">
    <property type="entry name" value="Integrase-like_cat_sf"/>
</dbReference>
<dbReference type="EMBL" id="PVLR01000082">
    <property type="protein sequence ID" value="PRD67276.1"/>
    <property type="molecule type" value="Genomic_DNA"/>
</dbReference>
<comment type="subcellular location">
    <subcellularLocation>
        <location evidence="1">Cytoplasm</location>
    </subcellularLocation>
</comment>
<dbReference type="RefSeq" id="WP_105731145.1">
    <property type="nucleotide sequence ID" value="NZ_PVLR01000082.1"/>
</dbReference>
<dbReference type="Proteomes" id="UP000238326">
    <property type="component" value="Unassembled WGS sequence"/>
</dbReference>
<evidence type="ECO:0000256" key="2">
    <source>
        <dbReference type="ARBA" id="ARBA00022490"/>
    </source>
</evidence>
<keyword evidence="3" id="KW-0132">Cell division</keyword>
<dbReference type="GO" id="GO:0015074">
    <property type="term" value="P:DNA integration"/>
    <property type="evidence" value="ECO:0007669"/>
    <property type="project" value="UniProtKB-KW"/>
</dbReference>
<dbReference type="SUPFAM" id="SSF56349">
    <property type="entry name" value="DNA breaking-rejoining enzymes"/>
    <property type="match status" value="1"/>
</dbReference>
<dbReference type="InterPro" id="IPR022169">
    <property type="entry name" value="DUF3701"/>
</dbReference>
<keyword evidence="2" id="KW-0963">Cytoplasm</keyword>
<dbReference type="Pfam" id="PF12482">
    <property type="entry name" value="DUF3701"/>
    <property type="match status" value="1"/>
</dbReference>
<evidence type="ECO:0000259" key="11">
    <source>
        <dbReference type="PROSITE" id="PS51900"/>
    </source>
</evidence>
<comment type="caution">
    <text evidence="12">The sequence shown here is derived from an EMBL/GenBank/DDBJ whole genome shotgun (WGS) entry which is preliminary data.</text>
</comment>
<evidence type="ECO:0000313" key="13">
    <source>
        <dbReference type="Proteomes" id="UP000238326"/>
    </source>
</evidence>
<dbReference type="PROSITE" id="PS51898">
    <property type="entry name" value="TYR_RECOMBINASE"/>
    <property type="match status" value="1"/>
</dbReference>
<evidence type="ECO:0000256" key="3">
    <source>
        <dbReference type="ARBA" id="ARBA00022618"/>
    </source>
</evidence>
<reference evidence="12 13" key="1">
    <citation type="submission" date="2018-03" db="EMBL/GenBank/DDBJ databases">
        <title>Comparative genomics illustrates the genes involved in a hyperalkaliphilic mechanisms of Serpentinomonas isolated from highly-alkaline calcium-rich serpentinized springs.</title>
        <authorList>
            <person name="Suzuki S."/>
            <person name="Ishii S."/>
            <person name="Walworth N."/>
            <person name="Bird L."/>
            <person name="Kuenen J.G."/>
            <person name="Nealson K.H."/>
        </authorList>
    </citation>
    <scope>NUCLEOTIDE SEQUENCE [LARGE SCALE GENOMIC DNA]</scope>
    <source>
        <strain evidence="12 13">83</strain>
    </source>
</reference>
<dbReference type="InterPro" id="IPR050090">
    <property type="entry name" value="Tyrosine_recombinase_XerCD"/>
</dbReference>
<dbReference type="CDD" id="cd00397">
    <property type="entry name" value="DNA_BRE_C"/>
    <property type="match status" value="1"/>
</dbReference>
<dbReference type="GO" id="GO:0006310">
    <property type="term" value="P:DNA recombination"/>
    <property type="evidence" value="ECO:0007669"/>
    <property type="project" value="UniProtKB-KW"/>
</dbReference>
<protein>
    <submittedName>
        <fullName evidence="12">Integrase</fullName>
    </submittedName>
</protein>
<evidence type="ECO:0000256" key="4">
    <source>
        <dbReference type="ARBA" id="ARBA00022829"/>
    </source>
</evidence>
<dbReference type="Gene3D" id="1.10.443.10">
    <property type="entry name" value="Intergrase catalytic core"/>
    <property type="match status" value="1"/>
</dbReference>
<feature type="domain" description="Core-binding (CB)" evidence="11">
    <location>
        <begin position="258"/>
        <end position="363"/>
    </location>
</feature>
<dbReference type="PANTHER" id="PTHR30349:SF77">
    <property type="entry name" value="TYROSINE RECOMBINASE XERC"/>
    <property type="match status" value="1"/>
</dbReference>
<keyword evidence="13" id="KW-1185">Reference proteome</keyword>
<dbReference type="InterPro" id="IPR044068">
    <property type="entry name" value="CB"/>
</dbReference>
<keyword evidence="7" id="KW-0233">DNA recombination</keyword>
<evidence type="ECO:0000256" key="6">
    <source>
        <dbReference type="ARBA" id="ARBA00023125"/>
    </source>
</evidence>
<dbReference type="Pfam" id="PF00589">
    <property type="entry name" value="Phage_integrase"/>
    <property type="match status" value="1"/>
</dbReference>
<dbReference type="GO" id="GO:0007059">
    <property type="term" value="P:chromosome segregation"/>
    <property type="evidence" value="ECO:0007669"/>
    <property type="project" value="UniProtKB-KW"/>
</dbReference>
<evidence type="ECO:0000256" key="8">
    <source>
        <dbReference type="ARBA" id="ARBA00023306"/>
    </source>
</evidence>
<keyword evidence="5" id="KW-0229">DNA integration</keyword>
<keyword evidence="4" id="KW-0159">Chromosome partition</keyword>
<dbReference type="AlphaFoldDB" id="A0A2S9K9Z0"/>
<dbReference type="GO" id="GO:0003677">
    <property type="term" value="F:DNA binding"/>
    <property type="evidence" value="ECO:0007669"/>
    <property type="project" value="UniProtKB-UniRule"/>
</dbReference>
<name>A0A2S9K9Z0_9BURK</name>
<dbReference type="GO" id="GO:0051301">
    <property type="term" value="P:cell division"/>
    <property type="evidence" value="ECO:0007669"/>
    <property type="project" value="UniProtKB-KW"/>
</dbReference>
<feature type="domain" description="Tyr recombinase" evidence="10">
    <location>
        <begin position="388"/>
        <end position="593"/>
    </location>
</feature>
<dbReference type="GO" id="GO:0005737">
    <property type="term" value="C:cytoplasm"/>
    <property type="evidence" value="ECO:0007669"/>
    <property type="project" value="UniProtKB-SubCell"/>
</dbReference>
<sequence length="598" mass="65911">MPTGTYSSRQTVPVAQHGSRFSRRLGPHHFAYLRAIAEGLERTDCARRYLGIEHGHEAVTAHRLVVDQVRAAARRRGETSARLIGLTIRVSETAQPSLEDFIAERGLDDWSEAEVTELYTELCGEAQGPDPKAQRRERLRKRQIELLRSLESAVAEAPSPTDFVGGWFDEALARKLDLAGFHTLGELNDRVSAGGAWYKSLPAVGKAKAQRIEAFLRTLLPREAQALPFFGVGRQTGRALVVSVPTPPVLAGSLLGEVTTEQTVEAWIAARANSDATRKVYAREVGRFLVWLRHERPGVSPQQLGVRDAVAFTGFLRDIPPHFISRRKASPGAIGWAPFRGQLTPASRQQALTVVSAWLDWLVEARHVEANPFRLISRKQGDDRAARGEVKAISEGAMQALLGFFEREEPTSTPTPAVQRMRFLLRFLEAMGLRASELLSAHLGDLVTLPEGLALKVHGKGAKNRHVTLNRQAREALNDYLAARGLGDFLSADPATPLLASALDPMAPISYPALYQTVRRWLEKAVSASALPQHEKAQLYKASTHWLRHTFGTRLIEKGAAPDAVQSSMGHASPVTLSRYTRASTKRQFSEVTKVFGE</sequence>
<evidence type="ECO:0000256" key="5">
    <source>
        <dbReference type="ARBA" id="ARBA00022908"/>
    </source>
</evidence>
<dbReference type="PANTHER" id="PTHR30349">
    <property type="entry name" value="PHAGE INTEGRASE-RELATED"/>
    <property type="match status" value="1"/>
</dbReference>
<evidence type="ECO:0000313" key="12">
    <source>
        <dbReference type="EMBL" id="PRD67276.1"/>
    </source>
</evidence>
<keyword evidence="8" id="KW-0131">Cell cycle</keyword>
<evidence type="ECO:0000256" key="7">
    <source>
        <dbReference type="ARBA" id="ARBA00023172"/>
    </source>
</evidence>
<organism evidence="12 13">
    <name type="scientific">Malikia spinosa</name>
    <dbReference type="NCBI Taxonomy" id="86180"/>
    <lineage>
        <taxon>Bacteria</taxon>
        <taxon>Pseudomonadati</taxon>
        <taxon>Pseudomonadota</taxon>
        <taxon>Betaproteobacteria</taxon>
        <taxon>Burkholderiales</taxon>
        <taxon>Comamonadaceae</taxon>
        <taxon>Malikia</taxon>
    </lineage>
</organism>
<dbReference type="InterPro" id="IPR002104">
    <property type="entry name" value="Integrase_catalytic"/>
</dbReference>
<keyword evidence="6 9" id="KW-0238">DNA-binding</keyword>